<organism evidence="3 4">
    <name type="scientific">Streptomyces venezuelae</name>
    <dbReference type="NCBI Taxonomy" id="54571"/>
    <lineage>
        <taxon>Bacteria</taxon>
        <taxon>Bacillati</taxon>
        <taxon>Actinomycetota</taxon>
        <taxon>Actinomycetes</taxon>
        <taxon>Kitasatosporales</taxon>
        <taxon>Streptomycetaceae</taxon>
        <taxon>Streptomyces</taxon>
    </lineage>
</organism>
<dbReference type="EMBL" id="CP029191">
    <property type="protein sequence ID" value="QES42681.1"/>
    <property type="molecule type" value="Genomic_DNA"/>
</dbReference>
<reference evidence="3 4" key="1">
    <citation type="submission" date="2018-05" db="EMBL/GenBank/DDBJ databases">
        <title>Streptomyces venezuelae.</title>
        <authorList>
            <person name="Kim W."/>
            <person name="Lee N."/>
            <person name="Cho B.-K."/>
        </authorList>
    </citation>
    <scope>NUCLEOTIDE SEQUENCE [LARGE SCALE GENOMIC DNA]</scope>
    <source>
        <strain evidence="3 4">ATCC 14585</strain>
    </source>
</reference>
<evidence type="ECO:0000256" key="1">
    <source>
        <dbReference type="SAM" id="MobiDB-lite"/>
    </source>
</evidence>
<evidence type="ECO:0000256" key="2">
    <source>
        <dbReference type="SAM" id="Phobius"/>
    </source>
</evidence>
<name>A0A5P2CNG9_STRVZ</name>
<evidence type="ECO:0000313" key="3">
    <source>
        <dbReference type="EMBL" id="QES42681.1"/>
    </source>
</evidence>
<dbReference type="AlphaFoldDB" id="A0A5P2CNG9"/>
<dbReference type="Proteomes" id="UP000324015">
    <property type="component" value="Chromosome"/>
</dbReference>
<accession>A0A5P2CNG9</accession>
<feature type="region of interest" description="Disordered" evidence="1">
    <location>
        <begin position="343"/>
        <end position="391"/>
    </location>
</feature>
<protein>
    <submittedName>
        <fullName evidence="3">Uncharacterized protein</fullName>
    </submittedName>
</protein>
<sequence>MSDPPSPYAFAEGAETVEGAMNSVEGPRLAPGRTYKSSLPRVGQRFYRLELKAAENAYVSVTALPKADAVVSYADGIEVSVQDSDGNNCSPLDAEEARFGSSESPRPITATAARRVGTGEKSCMGAGTYYVLVERTRSSGTVRSATAREDWDLELHVASEPVLRKDGATVPPRAWNSASPVPPSGARVLRGGGTSFNDARGLEKGVWGAGIEPGETLFYRVPVDWGQQISVTAELGSSTGRGAGTGATGFGPDRDRGYVSSALVTALHNPVRARVEDSDTAYDGKQKSSSLDPLPPVAYENRFALTDEVAAMRFAGWYYVSVHLSPDVAEKFGEAPLDLTLRVDVDGSPRPGPAYAGSPRPADDFGVSERDAEAAQRGETAAAGDGAGGGGGGRDDELMAVIAVGGIGTGVVLLGILGVWTLVARRRAGAAARFGPPQERF</sequence>
<proteinExistence type="predicted"/>
<feature type="transmembrane region" description="Helical" evidence="2">
    <location>
        <begin position="398"/>
        <end position="423"/>
    </location>
</feature>
<evidence type="ECO:0000313" key="4">
    <source>
        <dbReference type="Proteomes" id="UP000324015"/>
    </source>
</evidence>
<feature type="compositionally biased region" description="Basic and acidic residues" evidence="1">
    <location>
        <begin position="361"/>
        <end position="376"/>
    </location>
</feature>
<keyword evidence="2" id="KW-1133">Transmembrane helix</keyword>
<gene>
    <name evidence="3" type="ORF">DEJ49_18325</name>
</gene>
<keyword evidence="2" id="KW-0812">Transmembrane</keyword>
<feature type="region of interest" description="Disordered" evidence="1">
    <location>
        <begin position="168"/>
        <end position="187"/>
    </location>
</feature>
<keyword evidence="2" id="KW-0472">Membrane</keyword>